<dbReference type="Proteomes" id="UP001605918">
    <property type="component" value="Unassembled WGS sequence"/>
</dbReference>
<organism evidence="6 7">
    <name type="scientific">Pseudomonas retamae</name>
    <dbReference type="NCBI Taxonomy" id="702110"/>
    <lineage>
        <taxon>Bacteria</taxon>
        <taxon>Pseudomonadati</taxon>
        <taxon>Pseudomonadota</taxon>
        <taxon>Gammaproteobacteria</taxon>
        <taxon>Pseudomonadales</taxon>
        <taxon>Pseudomonadaceae</taxon>
        <taxon>Pseudomonas</taxon>
    </lineage>
</organism>
<comment type="similarity">
    <text evidence="1">Belongs to the protease inhibitor I38 family.</text>
</comment>
<proteinExistence type="inferred from homology"/>
<comment type="caution">
    <text evidence="6">The sequence shown here is derived from an EMBL/GenBank/DDBJ whole genome shotgun (WGS) entry which is preliminary data.</text>
</comment>
<dbReference type="Gene3D" id="2.40.128.10">
    <property type="match status" value="1"/>
</dbReference>
<evidence type="ECO:0000256" key="4">
    <source>
        <dbReference type="ARBA" id="ARBA00023215"/>
    </source>
</evidence>
<evidence type="ECO:0000256" key="1">
    <source>
        <dbReference type="ARBA" id="ARBA00006813"/>
    </source>
</evidence>
<name>A0ABW7D4B8_9PSED</name>
<keyword evidence="4" id="KW-0481">Metalloenzyme inhibitor</keyword>
<evidence type="ECO:0000256" key="2">
    <source>
        <dbReference type="ARBA" id="ARBA00022608"/>
    </source>
</evidence>
<dbReference type="InterPro" id="IPR016085">
    <property type="entry name" value="Protease_inh_B-barrel_dom"/>
</dbReference>
<evidence type="ECO:0000313" key="7">
    <source>
        <dbReference type="Proteomes" id="UP001605918"/>
    </source>
</evidence>
<evidence type="ECO:0000313" key="6">
    <source>
        <dbReference type="EMBL" id="MFG6202928.1"/>
    </source>
</evidence>
<feature type="domain" description="Alkaline proteinase inhibitor/ Outer membrane lipoprotein Omp19" evidence="5">
    <location>
        <begin position="39"/>
        <end position="137"/>
    </location>
</feature>
<dbReference type="RefSeq" id="WP_394502287.1">
    <property type="nucleotide sequence ID" value="NZ_JBIEIL010000001.1"/>
</dbReference>
<keyword evidence="2 6" id="KW-0483">Metalloprotease inhibitor</keyword>
<keyword evidence="7" id="KW-1185">Reference proteome</keyword>
<keyword evidence="3" id="KW-0732">Signal</keyword>
<dbReference type="SUPFAM" id="SSF50882">
    <property type="entry name" value="beta-Barrel protease inhibitors"/>
    <property type="match status" value="1"/>
</dbReference>
<dbReference type="GO" id="GO:0030414">
    <property type="term" value="F:peptidase inhibitor activity"/>
    <property type="evidence" value="ECO:0007669"/>
    <property type="project" value="UniProtKB-KW"/>
</dbReference>
<evidence type="ECO:0000256" key="3">
    <source>
        <dbReference type="ARBA" id="ARBA00022729"/>
    </source>
</evidence>
<sequence length="140" mass="15258">MIGKAFTYKAEAWLMAAFIMVSGETSMASSLRLEDPAVFAGQWQATLSAAGDDRQAQKHQDKPSNTCTVELRANQTLGEGADCLGAWLEQPPIGWFAEPDGLSVTGNEGSRIQFFSRQRDGLYLSTLKSGLIITLERTAR</sequence>
<dbReference type="Pfam" id="PF02974">
    <property type="entry name" value="Inh"/>
    <property type="match status" value="1"/>
</dbReference>
<accession>A0ABW7D4B8</accession>
<dbReference type="EMBL" id="JBIEIL010000001">
    <property type="protein sequence ID" value="MFG6202928.1"/>
    <property type="molecule type" value="Genomic_DNA"/>
</dbReference>
<keyword evidence="6" id="KW-0646">Protease inhibitor</keyword>
<protein>
    <submittedName>
        <fullName evidence="6">AprI/Inh family metalloprotease inhibitor</fullName>
    </submittedName>
</protein>
<dbReference type="InterPro" id="IPR021140">
    <property type="entry name" value="Inh/Omp19"/>
</dbReference>
<gene>
    <name evidence="6" type="ORF">ACGSLL_01070</name>
</gene>
<reference evidence="6 7" key="1">
    <citation type="submission" date="2024-10" db="EMBL/GenBank/DDBJ databases">
        <title>Whole genome of Pseudomonas sp Strain RB5.</title>
        <authorList>
            <person name="Selami N."/>
        </authorList>
    </citation>
    <scope>NUCLEOTIDE SEQUENCE [LARGE SCALE GENOMIC DNA]</scope>
    <source>
        <strain evidence="6 7">RB5</strain>
    </source>
</reference>
<evidence type="ECO:0000259" key="5">
    <source>
        <dbReference type="Pfam" id="PF02974"/>
    </source>
</evidence>